<keyword evidence="1" id="KW-0732">Signal</keyword>
<evidence type="ECO:0000313" key="3">
    <source>
        <dbReference type="EMBL" id="HCT56717.1"/>
    </source>
</evidence>
<organism evidence="3 4">
    <name type="scientific">Gemmatimonas aurantiaca</name>
    <dbReference type="NCBI Taxonomy" id="173480"/>
    <lineage>
        <taxon>Bacteria</taxon>
        <taxon>Pseudomonadati</taxon>
        <taxon>Gemmatimonadota</taxon>
        <taxon>Gemmatimonadia</taxon>
        <taxon>Gemmatimonadales</taxon>
        <taxon>Gemmatimonadaceae</taxon>
        <taxon>Gemmatimonas</taxon>
    </lineage>
</organism>
<dbReference type="Gene3D" id="1.20.120.450">
    <property type="entry name" value="dinb family like domain"/>
    <property type="match status" value="1"/>
</dbReference>
<reference evidence="3 4" key="1">
    <citation type="journal article" date="2018" name="Nat. Biotechnol.">
        <title>A standardized bacterial taxonomy based on genome phylogeny substantially revises the tree of life.</title>
        <authorList>
            <person name="Parks D.H."/>
            <person name="Chuvochina M."/>
            <person name="Waite D.W."/>
            <person name="Rinke C."/>
            <person name="Skarshewski A."/>
            <person name="Chaumeil P.A."/>
            <person name="Hugenholtz P."/>
        </authorList>
    </citation>
    <scope>NUCLEOTIDE SEQUENCE [LARGE SCALE GENOMIC DNA]</scope>
    <source>
        <strain evidence="3">UBA8844</strain>
    </source>
</reference>
<dbReference type="Proteomes" id="UP000264071">
    <property type="component" value="Unassembled WGS sequence"/>
</dbReference>
<sequence length="184" mass="19902">MRKTLLLAAAVMAAPLCTTVAFAQTAPVVSELIKDIDGVEKKFVALAKATPPEKLAWRPGTGVRSFGEVLLHVASDNYFIPSSFGTAIPASTGIKSDDFKTLTAYETRKLTREQIVSELEKSFVHLKASMAKTTAAQLDAPISMFGMKSNAQGMWILATTHLHEHLGQAIAYARMNGIVPPWSK</sequence>
<comment type="caution">
    <text evidence="3">The sequence shown here is derived from an EMBL/GenBank/DDBJ whole genome shotgun (WGS) entry which is preliminary data.</text>
</comment>
<feature type="signal peptide" evidence="1">
    <location>
        <begin position="1"/>
        <end position="23"/>
    </location>
</feature>
<dbReference type="InterPro" id="IPR034660">
    <property type="entry name" value="DinB/YfiT-like"/>
</dbReference>
<dbReference type="InterPro" id="IPR024775">
    <property type="entry name" value="DinB-like"/>
</dbReference>
<feature type="chain" id="PRO_5017776910" evidence="1">
    <location>
        <begin position="24"/>
        <end position="184"/>
    </location>
</feature>
<dbReference type="AlphaFoldDB" id="A0A3D4V8R1"/>
<feature type="domain" description="DinB-like" evidence="2">
    <location>
        <begin position="38"/>
        <end position="169"/>
    </location>
</feature>
<evidence type="ECO:0000256" key="1">
    <source>
        <dbReference type="SAM" id="SignalP"/>
    </source>
</evidence>
<dbReference type="OMA" id="IAYARMN"/>
<dbReference type="SUPFAM" id="SSF109854">
    <property type="entry name" value="DinB/YfiT-like putative metalloenzymes"/>
    <property type="match status" value="1"/>
</dbReference>
<gene>
    <name evidence="3" type="ORF">DGD08_05830</name>
</gene>
<dbReference type="EMBL" id="DPIY01000006">
    <property type="protein sequence ID" value="HCT56717.1"/>
    <property type="molecule type" value="Genomic_DNA"/>
</dbReference>
<evidence type="ECO:0000313" key="4">
    <source>
        <dbReference type="Proteomes" id="UP000264071"/>
    </source>
</evidence>
<proteinExistence type="predicted"/>
<accession>A0A3D4V8R1</accession>
<protein>
    <submittedName>
        <fullName evidence="3">DinB family protein</fullName>
    </submittedName>
</protein>
<dbReference type="Pfam" id="PF12867">
    <property type="entry name" value="DinB_2"/>
    <property type="match status" value="1"/>
</dbReference>
<evidence type="ECO:0000259" key="2">
    <source>
        <dbReference type="Pfam" id="PF12867"/>
    </source>
</evidence>
<name>A0A3D4V8R1_9BACT</name>